<accession>A0ABS7QUK3</accession>
<dbReference type="InterPro" id="IPR038740">
    <property type="entry name" value="BioF2-like_GNAT_dom"/>
</dbReference>
<organism evidence="3 4">
    <name type="scientific">Streptantibioticus parmotrematis</name>
    <dbReference type="NCBI Taxonomy" id="2873249"/>
    <lineage>
        <taxon>Bacteria</taxon>
        <taxon>Bacillati</taxon>
        <taxon>Actinomycetota</taxon>
        <taxon>Actinomycetes</taxon>
        <taxon>Kitasatosporales</taxon>
        <taxon>Streptomycetaceae</taxon>
        <taxon>Streptantibioticus</taxon>
    </lineage>
</organism>
<protein>
    <submittedName>
        <fullName evidence="3">GNAT family N-acetyltransferase</fullName>
    </submittedName>
</protein>
<feature type="domain" description="BioF2-like acetyltransferase" evidence="2">
    <location>
        <begin position="164"/>
        <end position="295"/>
    </location>
</feature>
<feature type="compositionally biased region" description="Basic and acidic residues" evidence="1">
    <location>
        <begin position="364"/>
        <end position="382"/>
    </location>
</feature>
<dbReference type="Gene3D" id="3.40.630.30">
    <property type="match status" value="1"/>
</dbReference>
<evidence type="ECO:0000259" key="2">
    <source>
        <dbReference type="Pfam" id="PF13480"/>
    </source>
</evidence>
<comment type="caution">
    <text evidence="3">The sequence shown here is derived from an EMBL/GenBank/DDBJ whole genome shotgun (WGS) entry which is preliminary data.</text>
</comment>
<evidence type="ECO:0000313" key="3">
    <source>
        <dbReference type="EMBL" id="MBY8885482.1"/>
    </source>
</evidence>
<dbReference type="EMBL" id="JAINVZ010000006">
    <property type="protein sequence ID" value="MBY8885482.1"/>
    <property type="molecule type" value="Genomic_DNA"/>
</dbReference>
<dbReference type="SUPFAM" id="SSF55729">
    <property type="entry name" value="Acyl-CoA N-acyltransferases (Nat)"/>
    <property type="match status" value="1"/>
</dbReference>
<sequence>MWSRGLFASMERGAIGPEGYAYLVARRGADVVAVLPLCLFRDLRLDDVVGPKERRLLAPVRKVCPRLLRIPMLLCGNLLGQGHLLSAGAPPREVVRLMVDAVLRFARSERLGTVVFKDFAPAELAPLRGELSRAGFFFVPSMPDTQLALGHGSFEEYVTSLPAKPRRNLRSKARKFEARDDLRVEVVDDFAALLPQVFDLYRQVMDRADQTLDSLDPTFLAAVEASGQPRRRLVACFQGDRLVAFLLCLFSGKGATGARIGLDYRLAHDARLYHVVHYAAIRLALESGCAHIRFAQTAYTPKVEFGCDLVPQVYAVTHVRPAARAVLRRVLPAALSAALAETLGPHAALLDDAPASDGRPASPADHRHDRPTSPADHRHDRPASATDDEGV</sequence>
<proteinExistence type="predicted"/>
<evidence type="ECO:0000313" key="4">
    <source>
        <dbReference type="Proteomes" id="UP001198565"/>
    </source>
</evidence>
<name>A0ABS7QUK3_9ACTN</name>
<dbReference type="Proteomes" id="UP001198565">
    <property type="component" value="Unassembled WGS sequence"/>
</dbReference>
<evidence type="ECO:0000256" key="1">
    <source>
        <dbReference type="SAM" id="MobiDB-lite"/>
    </source>
</evidence>
<dbReference type="InterPro" id="IPR016181">
    <property type="entry name" value="Acyl_CoA_acyltransferase"/>
</dbReference>
<dbReference type="Pfam" id="PF13480">
    <property type="entry name" value="Acetyltransf_6"/>
    <property type="match status" value="1"/>
</dbReference>
<feature type="region of interest" description="Disordered" evidence="1">
    <location>
        <begin position="350"/>
        <end position="391"/>
    </location>
</feature>
<keyword evidence="4" id="KW-1185">Reference proteome</keyword>
<gene>
    <name evidence="3" type="ORF">K7472_11555</name>
</gene>
<reference evidence="3 4" key="1">
    <citation type="submission" date="2021-08" db="EMBL/GenBank/DDBJ databases">
        <title>Streptomyces sp. PTM05 isolated from lichen.</title>
        <authorList>
            <person name="Somphong A."/>
            <person name="Phongsopitanun W."/>
            <person name="Tanasupawat S."/>
        </authorList>
    </citation>
    <scope>NUCLEOTIDE SEQUENCE [LARGE SCALE GENOMIC DNA]</scope>
    <source>
        <strain evidence="3 4">Ptm05</strain>
    </source>
</reference>